<dbReference type="OMA" id="NGTREYQ"/>
<dbReference type="STRING" id="136037.A0A067QL67"/>
<dbReference type="GO" id="GO:0005615">
    <property type="term" value="C:extracellular space"/>
    <property type="evidence" value="ECO:0007669"/>
    <property type="project" value="TreeGrafter"/>
</dbReference>
<proteinExistence type="predicted"/>
<evidence type="ECO:0000313" key="11">
    <source>
        <dbReference type="Proteomes" id="UP000027135"/>
    </source>
</evidence>
<dbReference type="InterPro" id="IPR009003">
    <property type="entry name" value="Peptidase_S1_PA"/>
</dbReference>
<dbReference type="InterPro" id="IPR001314">
    <property type="entry name" value="Peptidase_S1A"/>
</dbReference>
<dbReference type="CDD" id="cd00190">
    <property type="entry name" value="Tryp_SPc"/>
    <property type="match status" value="1"/>
</dbReference>
<dbReference type="PROSITE" id="PS00135">
    <property type="entry name" value="TRYPSIN_SER"/>
    <property type="match status" value="1"/>
</dbReference>
<evidence type="ECO:0000256" key="2">
    <source>
        <dbReference type="ARBA" id="ARBA00022525"/>
    </source>
</evidence>
<evidence type="ECO:0000259" key="9">
    <source>
        <dbReference type="PROSITE" id="PS50240"/>
    </source>
</evidence>
<evidence type="ECO:0000256" key="6">
    <source>
        <dbReference type="ARBA" id="ARBA00023157"/>
    </source>
</evidence>
<dbReference type="EMBL" id="KK853216">
    <property type="protein sequence ID" value="KDR09773.1"/>
    <property type="molecule type" value="Genomic_DNA"/>
</dbReference>
<dbReference type="Pfam" id="PF00089">
    <property type="entry name" value="Trypsin"/>
    <property type="match status" value="1"/>
</dbReference>
<evidence type="ECO:0000256" key="1">
    <source>
        <dbReference type="ARBA" id="ARBA00004613"/>
    </source>
</evidence>
<dbReference type="GO" id="GO:0004252">
    <property type="term" value="F:serine-type endopeptidase activity"/>
    <property type="evidence" value="ECO:0007669"/>
    <property type="project" value="InterPro"/>
</dbReference>
<dbReference type="AlphaFoldDB" id="A0A067QL67"/>
<feature type="chain" id="PRO_5001644122" description="Peptidase S1 domain-containing protein" evidence="8">
    <location>
        <begin position="21"/>
        <end position="287"/>
    </location>
</feature>
<dbReference type="InterPro" id="IPR050127">
    <property type="entry name" value="Serine_Proteases_S1"/>
</dbReference>
<keyword evidence="8" id="KW-0732">Signal</keyword>
<protein>
    <recommendedName>
        <fullName evidence="9">Peptidase S1 domain-containing protein</fullName>
    </recommendedName>
</protein>
<feature type="signal peptide" evidence="8">
    <location>
        <begin position="1"/>
        <end position="20"/>
    </location>
</feature>
<dbReference type="PANTHER" id="PTHR24264:SF65">
    <property type="entry name" value="SRCR DOMAIN-CONTAINING PROTEIN"/>
    <property type="match status" value="1"/>
</dbReference>
<dbReference type="InterPro" id="IPR001254">
    <property type="entry name" value="Trypsin_dom"/>
</dbReference>
<dbReference type="PROSITE" id="PS00134">
    <property type="entry name" value="TRYPSIN_HIS"/>
    <property type="match status" value="1"/>
</dbReference>
<dbReference type="PANTHER" id="PTHR24264">
    <property type="entry name" value="TRYPSIN-RELATED"/>
    <property type="match status" value="1"/>
</dbReference>
<dbReference type="Proteomes" id="UP000027135">
    <property type="component" value="Unassembled WGS sequence"/>
</dbReference>
<evidence type="ECO:0000256" key="5">
    <source>
        <dbReference type="ARBA" id="ARBA00022825"/>
    </source>
</evidence>
<evidence type="ECO:0000313" key="10">
    <source>
        <dbReference type="EMBL" id="KDR09773.1"/>
    </source>
</evidence>
<keyword evidence="5 7" id="KW-0720">Serine protease</keyword>
<dbReference type="PRINTS" id="PR00722">
    <property type="entry name" value="CHYMOTRYPSIN"/>
</dbReference>
<dbReference type="Gene3D" id="2.40.10.10">
    <property type="entry name" value="Trypsin-like serine proteases"/>
    <property type="match status" value="2"/>
</dbReference>
<keyword evidence="2" id="KW-0964">Secreted</keyword>
<comment type="subcellular location">
    <subcellularLocation>
        <location evidence="1">Secreted</location>
    </subcellularLocation>
</comment>
<gene>
    <name evidence="10" type="ORF">L798_00265</name>
</gene>
<evidence type="ECO:0000256" key="7">
    <source>
        <dbReference type="RuleBase" id="RU363034"/>
    </source>
</evidence>
<feature type="domain" description="Peptidase S1" evidence="9">
    <location>
        <begin position="49"/>
        <end position="281"/>
    </location>
</feature>
<dbReference type="SUPFAM" id="SSF50494">
    <property type="entry name" value="Trypsin-like serine proteases"/>
    <property type="match status" value="1"/>
</dbReference>
<dbReference type="PROSITE" id="PS50240">
    <property type="entry name" value="TRYPSIN_DOM"/>
    <property type="match status" value="1"/>
</dbReference>
<dbReference type="SMART" id="SM00020">
    <property type="entry name" value="Tryp_SPc"/>
    <property type="match status" value="1"/>
</dbReference>
<keyword evidence="6" id="KW-1015">Disulfide bond</keyword>
<dbReference type="GO" id="GO:0006508">
    <property type="term" value="P:proteolysis"/>
    <property type="evidence" value="ECO:0007669"/>
    <property type="project" value="UniProtKB-KW"/>
</dbReference>
<evidence type="ECO:0000256" key="3">
    <source>
        <dbReference type="ARBA" id="ARBA00022670"/>
    </source>
</evidence>
<organism evidence="10 11">
    <name type="scientific">Zootermopsis nevadensis</name>
    <name type="common">Dampwood termite</name>
    <dbReference type="NCBI Taxonomy" id="136037"/>
    <lineage>
        <taxon>Eukaryota</taxon>
        <taxon>Metazoa</taxon>
        <taxon>Ecdysozoa</taxon>
        <taxon>Arthropoda</taxon>
        <taxon>Hexapoda</taxon>
        <taxon>Insecta</taxon>
        <taxon>Pterygota</taxon>
        <taxon>Neoptera</taxon>
        <taxon>Polyneoptera</taxon>
        <taxon>Dictyoptera</taxon>
        <taxon>Blattodea</taxon>
        <taxon>Blattoidea</taxon>
        <taxon>Termitoidae</taxon>
        <taxon>Termopsidae</taxon>
        <taxon>Zootermopsis</taxon>
    </lineage>
</organism>
<dbReference type="InterPro" id="IPR043504">
    <property type="entry name" value="Peptidase_S1_PA_chymotrypsin"/>
</dbReference>
<dbReference type="InParanoid" id="A0A067QL67"/>
<evidence type="ECO:0000256" key="4">
    <source>
        <dbReference type="ARBA" id="ARBA00022801"/>
    </source>
</evidence>
<dbReference type="eggNOG" id="KOG3627">
    <property type="taxonomic scope" value="Eukaryota"/>
</dbReference>
<dbReference type="FunCoup" id="A0A067QL67">
    <property type="interactions" value="21"/>
</dbReference>
<keyword evidence="11" id="KW-1185">Reference proteome</keyword>
<keyword evidence="4 7" id="KW-0378">Hydrolase</keyword>
<name>A0A067QL67_ZOONE</name>
<evidence type="ECO:0000256" key="8">
    <source>
        <dbReference type="SAM" id="SignalP"/>
    </source>
</evidence>
<reference evidence="10 11" key="1">
    <citation type="journal article" date="2014" name="Nat. Commun.">
        <title>Molecular traces of alternative social organization in a termite genome.</title>
        <authorList>
            <person name="Terrapon N."/>
            <person name="Li C."/>
            <person name="Robertson H.M."/>
            <person name="Ji L."/>
            <person name="Meng X."/>
            <person name="Booth W."/>
            <person name="Chen Z."/>
            <person name="Childers C.P."/>
            <person name="Glastad K.M."/>
            <person name="Gokhale K."/>
            <person name="Gowin J."/>
            <person name="Gronenberg W."/>
            <person name="Hermansen R.A."/>
            <person name="Hu H."/>
            <person name="Hunt B.G."/>
            <person name="Huylmans A.K."/>
            <person name="Khalil S.M."/>
            <person name="Mitchell R.D."/>
            <person name="Munoz-Torres M.C."/>
            <person name="Mustard J.A."/>
            <person name="Pan H."/>
            <person name="Reese J.T."/>
            <person name="Scharf M.E."/>
            <person name="Sun F."/>
            <person name="Vogel H."/>
            <person name="Xiao J."/>
            <person name="Yang W."/>
            <person name="Yang Z."/>
            <person name="Yang Z."/>
            <person name="Zhou J."/>
            <person name="Zhu J."/>
            <person name="Brent C.S."/>
            <person name="Elsik C.G."/>
            <person name="Goodisman M.A."/>
            <person name="Liberles D.A."/>
            <person name="Roe R.M."/>
            <person name="Vargo E.L."/>
            <person name="Vilcinskas A."/>
            <person name="Wang J."/>
            <person name="Bornberg-Bauer E."/>
            <person name="Korb J."/>
            <person name="Zhang G."/>
            <person name="Liebig J."/>
        </authorList>
    </citation>
    <scope>NUCLEOTIDE SEQUENCE [LARGE SCALE GENOMIC DNA]</scope>
    <source>
        <tissue evidence="10">Whole organism</tissue>
    </source>
</reference>
<keyword evidence="3 7" id="KW-0645">Protease</keyword>
<dbReference type="InterPro" id="IPR018114">
    <property type="entry name" value="TRYPSIN_HIS"/>
</dbReference>
<accession>A0A067QL67</accession>
<dbReference type="FunFam" id="2.40.10.10:FF:000006">
    <property type="entry name" value="Serine proteinase stubble"/>
    <property type="match status" value="1"/>
</dbReference>
<sequence>MSTIFSFFEWILSIISPSSEDSEDVQPEPIDPSKCEPCKCGLANKKIRIVGGHETQVNQYPWMAQLLYNNRFYCGGTLINSKYILTASHCVKGFNRKNIVVRLLEHARGISNETETIDRRVQRVVIHSRYDYTTFNNDIALLSLDRDVALEDRLRPACLPALGRSFTGMQGVVIGWGTTEQYGGSSDVLNEVKVPIMSNKECRMTPYGNKAITENMMCAGFPEGKKDACQGDSGGPLHVTNGTLYSVAGVVSWGEGCALPNHPGVYTRVNRYISWIKRNTIDSCFCE</sequence>
<dbReference type="InterPro" id="IPR033116">
    <property type="entry name" value="TRYPSIN_SER"/>
</dbReference>